<evidence type="ECO:0000313" key="2">
    <source>
        <dbReference type="Proteomes" id="UP001150924"/>
    </source>
</evidence>
<reference evidence="1" key="1">
    <citation type="submission" date="2022-11" db="EMBL/GenBank/DDBJ databases">
        <title>Minimal conservation of predation-associated metabolite biosynthetic gene clusters underscores biosynthetic potential of Myxococcota including descriptions for ten novel species: Archangium lansinium sp. nov., Myxococcus landrumus sp. nov., Nannocystis bai.</title>
        <authorList>
            <person name="Ahearne A."/>
            <person name="Stevens C."/>
            <person name="Phillips K."/>
        </authorList>
    </citation>
    <scope>NUCLEOTIDE SEQUENCE</scope>
    <source>
        <strain evidence="1">Na p29</strain>
    </source>
</reference>
<gene>
    <name evidence="1" type="ORF">OV079_02820</name>
</gene>
<name>A0A9X3EI58_9BACT</name>
<accession>A0A9X3EI58</accession>
<organism evidence="1 2">
    <name type="scientific">Nannocystis pusilla</name>
    <dbReference type="NCBI Taxonomy" id="889268"/>
    <lineage>
        <taxon>Bacteria</taxon>
        <taxon>Pseudomonadati</taxon>
        <taxon>Myxococcota</taxon>
        <taxon>Polyangia</taxon>
        <taxon>Nannocystales</taxon>
        <taxon>Nannocystaceae</taxon>
        <taxon>Nannocystis</taxon>
    </lineage>
</organism>
<keyword evidence="2" id="KW-1185">Reference proteome</keyword>
<dbReference type="AlphaFoldDB" id="A0A9X3EI58"/>
<comment type="caution">
    <text evidence="1">The sequence shown here is derived from an EMBL/GenBank/DDBJ whole genome shotgun (WGS) entry which is preliminary data.</text>
</comment>
<dbReference type="Proteomes" id="UP001150924">
    <property type="component" value="Unassembled WGS sequence"/>
</dbReference>
<protein>
    <submittedName>
        <fullName evidence="1">Uncharacterized protein</fullName>
    </submittedName>
</protein>
<evidence type="ECO:0000313" key="1">
    <source>
        <dbReference type="EMBL" id="MCY1004517.1"/>
    </source>
</evidence>
<sequence>MHVAGEPLPLALERGEQEGLQVEVDEAVALALGAASVELEVEDGRLPLERGEQRGGIGVGMAADEAADSEGAPGVGRFEAGDGLLVRQLGRRNTRPSARR</sequence>
<dbReference type="EMBL" id="JAPNKE010000002">
    <property type="protein sequence ID" value="MCY1004517.1"/>
    <property type="molecule type" value="Genomic_DNA"/>
</dbReference>
<proteinExistence type="predicted"/>
<dbReference type="RefSeq" id="WP_267766069.1">
    <property type="nucleotide sequence ID" value="NZ_JAPNKE010000002.1"/>
</dbReference>